<dbReference type="SUPFAM" id="SSF81321">
    <property type="entry name" value="Family A G protein-coupled receptor-like"/>
    <property type="match status" value="1"/>
</dbReference>
<sequence length="348" mass="40044">MNGTYSTYVQYAKIVADIGFLSATICCSILIYLTIFKVKRNFGSYTYLLVLFPALGIFFATLEIVLYPNVFHHDASYVFYSTSRPFGLGKDAVTIALGFYGVVYAFTVSMLSVQFLYRYWAIFRETKLLYFKGWRFFIWILYSSFFGFLWGYGLILFNEIDEYSRSYINESMREKFGIDVSELSGTILVAYNPDNSIRWWNVSATLNMSFVASVQYTLIIYCAVRMYLGMEAKIQMLSVSLRTLHRQFFKTLVLQMVSPTITLFAPAMLIIYLPLFNLKINLPTGIFLCAFTLYPAMDSMIVVYVVKDYKKAVRSTLKDCITPIYSWLSSGEKNQTVQGTRSNNIPLS</sequence>
<dbReference type="eggNOG" id="ENOG502RVRW">
    <property type="taxonomic scope" value="Eukaryota"/>
</dbReference>
<proteinExistence type="predicted"/>
<feature type="transmembrane region" description="Helical" evidence="1">
    <location>
        <begin position="208"/>
        <end position="228"/>
    </location>
</feature>
<keyword evidence="3" id="KW-1185">Reference proteome</keyword>
<evidence type="ECO:0000313" key="4">
    <source>
        <dbReference type="WormBase" id="CBG06532"/>
    </source>
</evidence>
<dbReference type="RefSeq" id="XP_002647460.1">
    <property type="nucleotide sequence ID" value="XM_002647414.1"/>
</dbReference>
<dbReference type="WormBase" id="CBG06532">
    <property type="protein sequence ID" value="CBP07348"/>
    <property type="gene ID" value="WBGene00028794"/>
</dbReference>
<dbReference type="Pfam" id="PF10326">
    <property type="entry name" value="7TM_GPCR_Str"/>
    <property type="match status" value="1"/>
</dbReference>
<dbReference type="Proteomes" id="UP000008549">
    <property type="component" value="Unassembled WGS sequence"/>
</dbReference>
<keyword evidence="1" id="KW-1133">Transmembrane helix</keyword>
<reference evidence="2 3" key="2">
    <citation type="journal article" date="2011" name="PLoS Genet.">
        <title>Caenorhabditis briggsae recombinant inbred line genotypes reveal inter-strain incompatibility and the evolution of recombination.</title>
        <authorList>
            <person name="Ross J.A."/>
            <person name="Koboldt D.C."/>
            <person name="Staisch J.E."/>
            <person name="Chamberlin H.M."/>
            <person name="Gupta B.P."/>
            <person name="Miller R.D."/>
            <person name="Baird S.E."/>
            <person name="Haag E.S."/>
        </authorList>
    </citation>
    <scope>NUCLEOTIDE SEQUENCE [LARGE SCALE GENOMIC DNA]</scope>
    <source>
        <strain evidence="2 3">AF16</strain>
    </source>
</reference>
<dbReference type="PANTHER" id="PTHR46000:SF11">
    <property type="entry name" value="SEVEN TM RECEPTOR"/>
    <property type="match status" value="1"/>
</dbReference>
<feature type="transmembrane region" description="Helical" evidence="1">
    <location>
        <begin position="92"/>
        <end position="116"/>
    </location>
</feature>
<reference evidence="2 3" key="1">
    <citation type="journal article" date="2003" name="PLoS Biol.">
        <title>The genome sequence of Caenorhabditis briggsae: a platform for comparative genomics.</title>
        <authorList>
            <person name="Stein L.D."/>
            <person name="Bao Z."/>
            <person name="Blasiar D."/>
            <person name="Blumenthal T."/>
            <person name="Brent M.R."/>
            <person name="Chen N."/>
            <person name="Chinwalla A."/>
            <person name="Clarke L."/>
            <person name="Clee C."/>
            <person name="Coghlan A."/>
            <person name="Coulson A."/>
            <person name="D'Eustachio P."/>
            <person name="Fitch D.H."/>
            <person name="Fulton L.A."/>
            <person name="Fulton R.E."/>
            <person name="Griffiths-Jones S."/>
            <person name="Harris T.W."/>
            <person name="Hillier L.W."/>
            <person name="Kamath R."/>
            <person name="Kuwabara P.E."/>
            <person name="Mardis E.R."/>
            <person name="Marra M.A."/>
            <person name="Miner T.L."/>
            <person name="Minx P."/>
            <person name="Mullikin J.C."/>
            <person name="Plumb R.W."/>
            <person name="Rogers J."/>
            <person name="Schein J.E."/>
            <person name="Sohrmann M."/>
            <person name="Spieth J."/>
            <person name="Stajich J.E."/>
            <person name="Wei C."/>
            <person name="Willey D."/>
            <person name="Wilson R.K."/>
            <person name="Durbin R."/>
            <person name="Waterston R.H."/>
        </authorList>
    </citation>
    <scope>NUCLEOTIDE SEQUENCE [LARGE SCALE GENOMIC DNA]</scope>
    <source>
        <strain evidence="2 3">AF16</strain>
    </source>
</reference>
<dbReference type="OMA" id="YWAIFRE"/>
<feature type="transmembrane region" description="Helical" evidence="1">
    <location>
        <begin position="14"/>
        <end position="35"/>
    </location>
</feature>
<dbReference type="CTD" id="8589459"/>
<gene>
    <name evidence="2 4" type="ORF">CBG06532</name>
    <name evidence="2" type="ORF">CBG_06532</name>
</gene>
<feature type="transmembrane region" description="Helical" evidence="1">
    <location>
        <begin position="248"/>
        <end position="273"/>
    </location>
</feature>
<dbReference type="PANTHER" id="PTHR46000">
    <property type="entry name" value="SEVEN TM RECEPTOR-RELATED"/>
    <property type="match status" value="1"/>
</dbReference>
<evidence type="ECO:0000313" key="2">
    <source>
        <dbReference type="EMBL" id="CAP26824.1"/>
    </source>
</evidence>
<feature type="transmembrane region" description="Helical" evidence="1">
    <location>
        <begin position="285"/>
        <end position="306"/>
    </location>
</feature>
<dbReference type="InParanoid" id="A8X2G4"/>
<dbReference type="STRING" id="6238.A8X2G4"/>
<dbReference type="AlphaFoldDB" id="A8X2G4"/>
<feature type="transmembrane region" description="Helical" evidence="1">
    <location>
        <begin position="47"/>
        <end position="67"/>
    </location>
</feature>
<organism evidence="2 3">
    <name type="scientific">Caenorhabditis briggsae</name>
    <dbReference type="NCBI Taxonomy" id="6238"/>
    <lineage>
        <taxon>Eukaryota</taxon>
        <taxon>Metazoa</taxon>
        <taxon>Ecdysozoa</taxon>
        <taxon>Nematoda</taxon>
        <taxon>Chromadorea</taxon>
        <taxon>Rhabditida</taxon>
        <taxon>Rhabditina</taxon>
        <taxon>Rhabditomorpha</taxon>
        <taxon>Rhabditoidea</taxon>
        <taxon>Rhabditidae</taxon>
        <taxon>Peloderinae</taxon>
        <taxon>Caenorhabditis</taxon>
    </lineage>
</organism>
<accession>A8X2G4</accession>
<dbReference type="KEGG" id="cbr:CBG_06532"/>
<evidence type="ECO:0000256" key="1">
    <source>
        <dbReference type="SAM" id="Phobius"/>
    </source>
</evidence>
<evidence type="ECO:0000313" key="3">
    <source>
        <dbReference type="Proteomes" id="UP000008549"/>
    </source>
</evidence>
<keyword evidence="1" id="KW-0812">Transmembrane</keyword>
<name>A8X2G4_CAEBR</name>
<dbReference type="EMBL" id="HE601320">
    <property type="protein sequence ID" value="CAP26824.1"/>
    <property type="molecule type" value="Genomic_DNA"/>
</dbReference>
<protein>
    <submittedName>
        <fullName evidence="2">Protein CBG06532</fullName>
    </submittedName>
</protein>
<keyword evidence="1" id="KW-0472">Membrane</keyword>
<dbReference type="GeneID" id="8589459"/>
<feature type="transmembrane region" description="Helical" evidence="1">
    <location>
        <begin position="136"/>
        <end position="157"/>
    </location>
</feature>
<dbReference type="HOGENOM" id="CLU_036335_4_3_1"/>
<dbReference type="InterPro" id="IPR019428">
    <property type="entry name" value="7TM_GPCR_serpentine_rcpt_Str"/>
</dbReference>